<dbReference type="SMART" id="SM00321">
    <property type="entry name" value="WSC"/>
    <property type="match status" value="1"/>
</dbReference>
<protein>
    <submittedName>
        <fullName evidence="3">Transmembrane alpha-helix domain-containing protein</fullName>
    </submittedName>
</protein>
<keyword evidence="4" id="KW-1185">Reference proteome</keyword>
<gene>
    <name evidence="3" type="ORF">PG994_004054</name>
</gene>
<dbReference type="Proteomes" id="UP001480595">
    <property type="component" value="Unassembled WGS sequence"/>
</dbReference>
<comment type="caution">
    <text evidence="3">The sequence shown here is derived from an EMBL/GenBank/DDBJ whole genome shotgun (WGS) entry which is preliminary data.</text>
</comment>
<name>A0ABR1VZZ3_9PEZI</name>
<organism evidence="3 4">
    <name type="scientific">Apiospora phragmitis</name>
    <dbReference type="NCBI Taxonomy" id="2905665"/>
    <lineage>
        <taxon>Eukaryota</taxon>
        <taxon>Fungi</taxon>
        <taxon>Dikarya</taxon>
        <taxon>Ascomycota</taxon>
        <taxon>Pezizomycotina</taxon>
        <taxon>Sordariomycetes</taxon>
        <taxon>Xylariomycetidae</taxon>
        <taxon>Amphisphaeriales</taxon>
        <taxon>Apiosporaceae</taxon>
        <taxon>Apiospora</taxon>
    </lineage>
</organism>
<keyword evidence="3" id="KW-0472">Membrane</keyword>
<accession>A0ABR1VZZ3</accession>
<proteinExistence type="predicted"/>
<dbReference type="InterPro" id="IPR002889">
    <property type="entry name" value="WSC_carb-bd"/>
</dbReference>
<dbReference type="RefSeq" id="XP_066719741.1">
    <property type="nucleotide sequence ID" value="XM_066855463.1"/>
</dbReference>
<feature type="signal peptide" evidence="1">
    <location>
        <begin position="1"/>
        <end position="18"/>
    </location>
</feature>
<keyword evidence="1" id="KW-0732">Signal</keyword>
<evidence type="ECO:0000313" key="3">
    <source>
        <dbReference type="EMBL" id="KAK8076782.1"/>
    </source>
</evidence>
<evidence type="ECO:0000259" key="2">
    <source>
        <dbReference type="PROSITE" id="PS51212"/>
    </source>
</evidence>
<sequence>MQFFSALALLGACAVAQAATFVGCSSTAVSSYNYTSPFMSYGACENACKQEACGAPTAMAISGTLCHCGKLPDQNDLVDEALCDTPCPGFDQDKCGGENTFSIFSL</sequence>
<dbReference type="EMBL" id="JAQQWL010000004">
    <property type="protein sequence ID" value="KAK8076782.1"/>
    <property type="molecule type" value="Genomic_DNA"/>
</dbReference>
<evidence type="ECO:0000256" key="1">
    <source>
        <dbReference type="SAM" id="SignalP"/>
    </source>
</evidence>
<reference evidence="3 4" key="1">
    <citation type="submission" date="2023-01" db="EMBL/GenBank/DDBJ databases">
        <title>Analysis of 21 Apiospora genomes using comparative genomics revels a genus with tremendous synthesis potential of carbohydrate active enzymes and secondary metabolites.</title>
        <authorList>
            <person name="Sorensen T."/>
        </authorList>
    </citation>
    <scope>NUCLEOTIDE SEQUENCE [LARGE SCALE GENOMIC DNA]</scope>
    <source>
        <strain evidence="3 4">CBS 135458</strain>
    </source>
</reference>
<feature type="chain" id="PRO_5046026972" evidence="1">
    <location>
        <begin position="19"/>
        <end position="106"/>
    </location>
</feature>
<keyword evidence="3" id="KW-0812">Transmembrane</keyword>
<dbReference type="GeneID" id="92088526"/>
<evidence type="ECO:0000313" key="4">
    <source>
        <dbReference type="Proteomes" id="UP001480595"/>
    </source>
</evidence>
<feature type="domain" description="WSC" evidence="2">
    <location>
        <begin position="18"/>
        <end position="106"/>
    </location>
</feature>
<dbReference type="Pfam" id="PF01822">
    <property type="entry name" value="WSC"/>
    <property type="match status" value="1"/>
</dbReference>
<dbReference type="PROSITE" id="PS51212">
    <property type="entry name" value="WSC"/>
    <property type="match status" value="1"/>
</dbReference>